<keyword evidence="4" id="KW-0788">Thiol protease</keyword>
<dbReference type="PANTHER" id="PTHR47359">
    <property type="entry name" value="PEPTIDOGLYCAN DL-ENDOPEPTIDASE CWLO"/>
    <property type="match status" value="1"/>
</dbReference>
<sequence length="307" mass="32724">MRTTMRTSTKILAMAMIAGLSLTACGSADPTPSPAPVAADGEFTDADFEIDPAIKPKGFPAKVDINGRKKKGQDANAPGHKYNAYKAGQTVPVKCQSSASGEIWDYTSDGWWVPDKYVKTGTDGWAPGVPRCGDESSDGGGKKVHGRNNGPAGPTTGTRAEKIKRVLDAAKSQTGKGYLYSWGAGGKGGPSYGVEHRQREGGDDYYRYGYDCSGFTLYAFWKGAGIDIGPATTQQYTSGKKVPLNQLEPGDLIFWGDGDKPSTTTHVAIYVGGGKLIEASWPRNGNSVRIKELYGQSSWTAHAIRVI</sequence>
<dbReference type="Gene3D" id="3.90.1720.10">
    <property type="entry name" value="endopeptidase domain like (from Nostoc punctiforme)"/>
    <property type="match status" value="1"/>
</dbReference>
<dbReference type="GO" id="GO:0008234">
    <property type="term" value="F:cysteine-type peptidase activity"/>
    <property type="evidence" value="ECO:0007669"/>
    <property type="project" value="UniProtKB-KW"/>
</dbReference>
<dbReference type="InterPro" id="IPR038765">
    <property type="entry name" value="Papain-like_cys_pep_sf"/>
</dbReference>
<dbReference type="AlphaFoldDB" id="A0A1H0RMW1"/>
<protein>
    <submittedName>
        <fullName evidence="8">NlpC/P60 family protein</fullName>
    </submittedName>
</protein>
<evidence type="ECO:0000256" key="3">
    <source>
        <dbReference type="ARBA" id="ARBA00022801"/>
    </source>
</evidence>
<feature type="signal peptide" evidence="6">
    <location>
        <begin position="1"/>
        <end position="26"/>
    </location>
</feature>
<dbReference type="InterPro" id="IPR051794">
    <property type="entry name" value="PG_Endopeptidase_C40"/>
</dbReference>
<keyword evidence="2" id="KW-0645">Protease</keyword>
<accession>A0A1H0RMW1</accession>
<dbReference type="PROSITE" id="PS51935">
    <property type="entry name" value="NLPC_P60"/>
    <property type="match status" value="1"/>
</dbReference>
<reference evidence="9" key="1">
    <citation type="submission" date="2016-10" db="EMBL/GenBank/DDBJ databases">
        <authorList>
            <person name="Varghese N."/>
            <person name="Submissions S."/>
        </authorList>
    </citation>
    <scope>NUCLEOTIDE SEQUENCE [LARGE SCALE GENOMIC DNA]</scope>
    <source>
        <strain evidence="9">IBRC-M 10655</strain>
    </source>
</reference>
<keyword evidence="6" id="KW-0732">Signal</keyword>
<feature type="region of interest" description="Disordered" evidence="5">
    <location>
        <begin position="128"/>
        <end position="160"/>
    </location>
</feature>
<gene>
    <name evidence="8" type="ORF">SAMN05192558_10837</name>
</gene>
<comment type="similarity">
    <text evidence="1">Belongs to the peptidase C40 family.</text>
</comment>
<dbReference type="GO" id="GO:0006508">
    <property type="term" value="P:proteolysis"/>
    <property type="evidence" value="ECO:0007669"/>
    <property type="project" value="UniProtKB-KW"/>
</dbReference>
<dbReference type="RefSeq" id="WP_166657964.1">
    <property type="nucleotide sequence ID" value="NZ_FNDV01000013.1"/>
</dbReference>
<dbReference type="PANTHER" id="PTHR47359:SF3">
    <property type="entry name" value="NLP_P60 DOMAIN-CONTAINING PROTEIN-RELATED"/>
    <property type="match status" value="1"/>
</dbReference>
<evidence type="ECO:0000259" key="7">
    <source>
        <dbReference type="PROSITE" id="PS51935"/>
    </source>
</evidence>
<dbReference type="Pfam" id="PF00877">
    <property type="entry name" value="NLPC_P60"/>
    <property type="match status" value="1"/>
</dbReference>
<evidence type="ECO:0000256" key="5">
    <source>
        <dbReference type="SAM" id="MobiDB-lite"/>
    </source>
</evidence>
<evidence type="ECO:0000313" key="8">
    <source>
        <dbReference type="EMBL" id="SDP30755.1"/>
    </source>
</evidence>
<evidence type="ECO:0000256" key="1">
    <source>
        <dbReference type="ARBA" id="ARBA00007074"/>
    </source>
</evidence>
<dbReference type="STRING" id="504798.SAMN05421871_11337"/>
<organism evidence="8 9">
    <name type="scientific">Actinokineospora alba</name>
    <dbReference type="NCBI Taxonomy" id="504798"/>
    <lineage>
        <taxon>Bacteria</taxon>
        <taxon>Bacillati</taxon>
        <taxon>Actinomycetota</taxon>
        <taxon>Actinomycetes</taxon>
        <taxon>Pseudonocardiales</taxon>
        <taxon>Pseudonocardiaceae</taxon>
        <taxon>Actinokineospora</taxon>
    </lineage>
</organism>
<name>A0A1H0RMW1_9PSEU</name>
<evidence type="ECO:0000256" key="2">
    <source>
        <dbReference type="ARBA" id="ARBA00022670"/>
    </source>
</evidence>
<feature type="domain" description="NlpC/P60" evidence="7">
    <location>
        <begin position="160"/>
        <end position="307"/>
    </location>
</feature>
<proteinExistence type="inferred from homology"/>
<evidence type="ECO:0000256" key="6">
    <source>
        <dbReference type="SAM" id="SignalP"/>
    </source>
</evidence>
<keyword evidence="3" id="KW-0378">Hydrolase</keyword>
<evidence type="ECO:0000313" key="9">
    <source>
        <dbReference type="Proteomes" id="UP000199651"/>
    </source>
</evidence>
<dbReference type="PROSITE" id="PS51257">
    <property type="entry name" value="PROKAR_LIPOPROTEIN"/>
    <property type="match status" value="1"/>
</dbReference>
<dbReference type="EMBL" id="FNJB01000008">
    <property type="protein sequence ID" value="SDP30755.1"/>
    <property type="molecule type" value="Genomic_DNA"/>
</dbReference>
<feature type="region of interest" description="Disordered" evidence="5">
    <location>
        <begin position="59"/>
        <end position="78"/>
    </location>
</feature>
<keyword evidence="9" id="KW-1185">Reference proteome</keyword>
<dbReference type="SUPFAM" id="SSF54001">
    <property type="entry name" value="Cysteine proteinases"/>
    <property type="match status" value="1"/>
</dbReference>
<dbReference type="Proteomes" id="UP000199651">
    <property type="component" value="Unassembled WGS sequence"/>
</dbReference>
<feature type="chain" id="PRO_5038704436" evidence="6">
    <location>
        <begin position="27"/>
        <end position="307"/>
    </location>
</feature>
<evidence type="ECO:0000256" key="4">
    <source>
        <dbReference type="ARBA" id="ARBA00022807"/>
    </source>
</evidence>
<dbReference type="InterPro" id="IPR000064">
    <property type="entry name" value="NLP_P60_dom"/>
</dbReference>